<accession>A0ABY7C2N7</accession>
<keyword evidence="2" id="KW-1185">Reference proteome</keyword>
<gene>
    <name evidence="1" type="ORF">OH818_01440</name>
</gene>
<dbReference type="EMBL" id="CP114029">
    <property type="protein sequence ID" value="WAP69028.1"/>
    <property type="molecule type" value="Genomic_DNA"/>
</dbReference>
<organism evidence="1 2">
    <name type="scientific">Jiella pelagia</name>
    <dbReference type="NCBI Taxonomy" id="2986949"/>
    <lineage>
        <taxon>Bacteria</taxon>
        <taxon>Pseudomonadati</taxon>
        <taxon>Pseudomonadota</taxon>
        <taxon>Alphaproteobacteria</taxon>
        <taxon>Hyphomicrobiales</taxon>
        <taxon>Aurantimonadaceae</taxon>
        <taxon>Jiella</taxon>
    </lineage>
</organism>
<dbReference type="Proteomes" id="UP001164020">
    <property type="component" value="Chromosome"/>
</dbReference>
<protein>
    <submittedName>
        <fullName evidence="1">Uncharacterized protein</fullName>
    </submittedName>
</protein>
<name>A0ABY7C2N7_9HYPH</name>
<evidence type="ECO:0000313" key="1">
    <source>
        <dbReference type="EMBL" id="WAP69028.1"/>
    </source>
</evidence>
<reference evidence="1" key="1">
    <citation type="submission" date="2022-12" db="EMBL/GenBank/DDBJ databases">
        <title>Jiella pelagia sp. nov., isolated from phosphonate enriched culture of Northwest Pacific surface seawater.</title>
        <authorList>
            <person name="Shin D.Y."/>
            <person name="Hwang C.Y."/>
        </authorList>
    </citation>
    <scope>NUCLEOTIDE SEQUENCE</scope>
    <source>
        <strain evidence="1">HL-NP1</strain>
    </source>
</reference>
<sequence length="77" mass="7996">MAFDKSRKSITGLSVAVVLLVAALAYSFGKPEWSLWISSNIGLVDDGVAFFVDEDAEGNTTVVVSDTAVVSGTVAAE</sequence>
<dbReference type="RefSeq" id="WP_268881466.1">
    <property type="nucleotide sequence ID" value="NZ_CP114029.1"/>
</dbReference>
<evidence type="ECO:0000313" key="2">
    <source>
        <dbReference type="Proteomes" id="UP001164020"/>
    </source>
</evidence>
<proteinExistence type="predicted"/>